<evidence type="ECO:0000256" key="1">
    <source>
        <dbReference type="ARBA" id="ARBA00004370"/>
    </source>
</evidence>
<accession>A0A2R4MG42</accession>
<dbReference type="KEGG" id="mmyr:MXMO3_02496"/>
<keyword evidence="4 5" id="KW-0472">Membrane</keyword>
<evidence type="ECO:0000256" key="2">
    <source>
        <dbReference type="ARBA" id="ARBA00022692"/>
    </source>
</evidence>
<reference evidence="6 7" key="1">
    <citation type="submission" date="2017-05" db="EMBL/GenBank/DDBJ databases">
        <title>Genome Analysis of Maritalea myrionectae HL2708#5.</title>
        <authorList>
            <consortium name="Cotde Inc.-PKNU"/>
            <person name="Jang D."/>
            <person name="Oh H.-M."/>
        </authorList>
    </citation>
    <scope>NUCLEOTIDE SEQUENCE [LARGE SCALE GENOMIC DNA]</scope>
    <source>
        <strain evidence="6 7">HL2708#5</strain>
    </source>
</reference>
<evidence type="ECO:0000313" key="6">
    <source>
        <dbReference type="EMBL" id="AVX05008.1"/>
    </source>
</evidence>
<feature type="transmembrane region" description="Helical" evidence="5">
    <location>
        <begin position="7"/>
        <end position="26"/>
    </location>
</feature>
<feature type="transmembrane region" description="Helical" evidence="5">
    <location>
        <begin position="70"/>
        <end position="97"/>
    </location>
</feature>
<dbReference type="InterPro" id="IPR023352">
    <property type="entry name" value="MAPEG-like_dom_sf"/>
</dbReference>
<evidence type="ECO:0000256" key="3">
    <source>
        <dbReference type="ARBA" id="ARBA00022989"/>
    </source>
</evidence>
<dbReference type="Pfam" id="PF01124">
    <property type="entry name" value="MAPEG"/>
    <property type="match status" value="1"/>
</dbReference>
<dbReference type="Gene3D" id="1.20.120.550">
    <property type="entry name" value="Membrane associated eicosanoid/glutathione metabolism-like domain"/>
    <property type="match status" value="1"/>
</dbReference>
<evidence type="ECO:0000313" key="7">
    <source>
        <dbReference type="Proteomes" id="UP000258927"/>
    </source>
</evidence>
<proteinExistence type="predicted"/>
<dbReference type="STRING" id="1122213.GCA_000423365_00135"/>
<organism evidence="6 7">
    <name type="scientific">Maritalea myrionectae</name>
    <dbReference type="NCBI Taxonomy" id="454601"/>
    <lineage>
        <taxon>Bacteria</taxon>
        <taxon>Pseudomonadati</taxon>
        <taxon>Pseudomonadota</taxon>
        <taxon>Alphaproteobacteria</taxon>
        <taxon>Hyphomicrobiales</taxon>
        <taxon>Devosiaceae</taxon>
        <taxon>Maritalea</taxon>
    </lineage>
</organism>
<dbReference type="Proteomes" id="UP000258927">
    <property type="component" value="Chromosome"/>
</dbReference>
<keyword evidence="7" id="KW-1185">Reference proteome</keyword>
<protein>
    <recommendedName>
        <fullName evidence="8">MAPEG family protein</fullName>
    </recommendedName>
</protein>
<dbReference type="InterPro" id="IPR001129">
    <property type="entry name" value="Membr-assoc_MAPEG"/>
</dbReference>
<name>A0A2R4MG42_9HYPH</name>
<dbReference type="RefSeq" id="WP_027833417.1">
    <property type="nucleotide sequence ID" value="NZ_CP021330.1"/>
</dbReference>
<evidence type="ECO:0000256" key="4">
    <source>
        <dbReference type="ARBA" id="ARBA00023136"/>
    </source>
</evidence>
<gene>
    <name evidence="6" type="ORF">MXMO3_02496</name>
</gene>
<dbReference type="AlphaFoldDB" id="A0A2R4MG42"/>
<dbReference type="GO" id="GO:0016020">
    <property type="term" value="C:membrane"/>
    <property type="evidence" value="ECO:0007669"/>
    <property type="project" value="UniProtKB-SubCell"/>
</dbReference>
<keyword evidence="2 5" id="KW-0812">Transmembrane</keyword>
<feature type="transmembrane region" description="Helical" evidence="5">
    <location>
        <begin position="117"/>
        <end position="141"/>
    </location>
</feature>
<dbReference type="SUPFAM" id="SSF161084">
    <property type="entry name" value="MAPEG domain-like"/>
    <property type="match status" value="1"/>
</dbReference>
<evidence type="ECO:0000256" key="5">
    <source>
        <dbReference type="SAM" id="Phobius"/>
    </source>
</evidence>
<dbReference type="EMBL" id="CP021330">
    <property type="protein sequence ID" value="AVX05008.1"/>
    <property type="molecule type" value="Genomic_DNA"/>
</dbReference>
<evidence type="ECO:0008006" key="8">
    <source>
        <dbReference type="Google" id="ProtNLM"/>
    </source>
</evidence>
<sequence>MTGFEKLLLLTTFAQVALTLGVLFYLGRLRLPLVQSGEVKVADIALNDGNWPEQSQQVANNFNNQFQLPVLFYAGVAICLAVRFVPGIFLLCAIGFVITRYVHAYIHCTTNRVYRRFYAYFAGLSLLTIGWIDLVIELIWVL</sequence>
<comment type="subcellular location">
    <subcellularLocation>
        <location evidence="1">Membrane</location>
    </subcellularLocation>
</comment>
<keyword evidence="3 5" id="KW-1133">Transmembrane helix</keyword>